<dbReference type="InterPro" id="IPR020845">
    <property type="entry name" value="AMP-binding_CS"/>
</dbReference>
<dbReference type="PROSITE" id="PS00012">
    <property type="entry name" value="PHOSPHOPANTETHEINE"/>
    <property type="match status" value="1"/>
</dbReference>
<dbReference type="EMBL" id="JANRHA010000035">
    <property type="protein sequence ID" value="MDG3017252.1"/>
    <property type="molecule type" value="Genomic_DNA"/>
</dbReference>
<protein>
    <submittedName>
        <fullName evidence="8">Amino acid adenylation domain-containing protein</fullName>
    </submittedName>
</protein>
<dbReference type="Gene3D" id="2.30.38.10">
    <property type="entry name" value="Luciferase, Domain 3"/>
    <property type="match status" value="1"/>
</dbReference>
<gene>
    <name evidence="8" type="ORF">NVS88_22100</name>
</gene>
<dbReference type="Pfam" id="PF00501">
    <property type="entry name" value="AMP-binding"/>
    <property type="match status" value="2"/>
</dbReference>
<keyword evidence="4" id="KW-0677">Repeat</keyword>
<dbReference type="GO" id="GO:0008610">
    <property type="term" value="P:lipid biosynthetic process"/>
    <property type="evidence" value="ECO:0007669"/>
    <property type="project" value="UniProtKB-ARBA"/>
</dbReference>
<dbReference type="Pfam" id="PF00668">
    <property type="entry name" value="Condensation"/>
    <property type="match status" value="2"/>
</dbReference>
<dbReference type="NCBIfam" id="TIGR01720">
    <property type="entry name" value="NRPS-para261"/>
    <property type="match status" value="1"/>
</dbReference>
<dbReference type="PROSITE" id="PS00455">
    <property type="entry name" value="AMP_BINDING"/>
    <property type="match status" value="1"/>
</dbReference>
<dbReference type="GO" id="GO:0044550">
    <property type="term" value="P:secondary metabolite biosynthetic process"/>
    <property type="evidence" value="ECO:0007669"/>
    <property type="project" value="TreeGrafter"/>
</dbReference>
<dbReference type="FunFam" id="3.40.50.980:FF:000002">
    <property type="entry name" value="Enterobactin synthetase component F"/>
    <property type="match status" value="1"/>
</dbReference>
<dbReference type="SUPFAM" id="SSF52777">
    <property type="entry name" value="CoA-dependent acyltransferases"/>
    <property type="match status" value="5"/>
</dbReference>
<feature type="domain" description="Carrier" evidence="7">
    <location>
        <begin position="1121"/>
        <end position="1196"/>
    </location>
</feature>
<dbReference type="FunFam" id="3.30.300.30:FF:000010">
    <property type="entry name" value="Enterobactin synthetase component F"/>
    <property type="match status" value="1"/>
</dbReference>
<dbReference type="InterPro" id="IPR042099">
    <property type="entry name" value="ANL_N_sf"/>
</dbReference>
<keyword evidence="9" id="KW-1185">Reference proteome</keyword>
<dbReference type="Gene3D" id="3.30.559.10">
    <property type="entry name" value="Chloramphenicol acetyltransferase-like domain"/>
    <property type="match status" value="2"/>
</dbReference>
<dbReference type="Gene3D" id="3.40.50.980">
    <property type="match status" value="2"/>
</dbReference>
<proteinExistence type="predicted"/>
<dbReference type="InterPro" id="IPR010071">
    <property type="entry name" value="AA_adenyl_dom"/>
</dbReference>
<dbReference type="GO" id="GO:0003824">
    <property type="term" value="F:catalytic activity"/>
    <property type="evidence" value="ECO:0007669"/>
    <property type="project" value="InterPro"/>
</dbReference>
<dbReference type="PROSITE" id="PS50075">
    <property type="entry name" value="CARRIER"/>
    <property type="match status" value="1"/>
</dbReference>
<dbReference type="Pfam" id="PF00550">
    <property type="entry name" value="PP-binding"/>
    <property type="match status" value="1"/>
</dbReference>
<keyword evidence="3" id="KW-0597">Phosphoprotein</keyword>
<evidence type="ECO:0000256" key="6">
    <source>
        <dbReference type="SAM" id="MobiDB-lite"/>
    </source>
</evidence>
<evidence type="ECO:0000256" key="2">
    <source>
        <dbReference type="ARBA" id="ARBA00022450"/>
    </source>
</evidence>
<dbReference type="Gene3D" id="3.30.559.30">
    <property type="entry name" value="Nonribosomal peptide synthetase, condensation domain"/>
    <property type="match status" value="3"/>
</dbReference>
<dbReference type="NCBIfam" id="TIGR01733">
    <property type="entry name" value="AA-adenyl-dom"/>
    <property type="match status" value="1"/>
</dbReference>
<dbReference type="InterPro" id="IPR001242">
    <property type="entry name" value="Condensation_dom"/>
</dbReference>
<dbReference type="InterPro" id="IPR045851">
    <property type="entry name" value="AMP-bd_C_sf"/>
</dbReference>
<dbReference type="SUPFAM" id="SSF47336">
    <property type="entry name" value="ACP-like"/>
    <property type="match status" value="1"/>
</dbReference>
<dbReference type="CDD" id="cd19543">
    <property type="entry name" value="DCL_NRPS"/>
    <property type="match status" value="1"/>
</dbReference>
<evidence type="ECO:0000259" key="7">
    <source>
        <dbReference type="PROSITE" id="PS50075"/>
    </source>
</evidence>
<dbReference type="Gene3D" id="3.30.300.30">
    <property type="match status" value="1"/>
</dbReference>
<dbReference type="FunFam" id="3.40.50.980:FF:000001">
    <property type="entry name" value="Non-ribosomal peptide synthetase"/>
    <property type="match status" value="1"/>
</dbReference>
<sequence>MLAAPDNGIGYGMLRYLEPTASAELAQLPTPQVSFNYLGRYATAQTDAVTDTGWLPVTDVGDLGITQDHDMPVSSALDINAVTTTGADGPQLEATWTFPTGALGDDQVRDLANRWCAALTALAAHADRPDAGGFTPSDLDLVRLRQASIDRIEDAYPDLSDIWPLAPLQSGLLFHAILADEAVDSYVVQLVLELDGEIDGDRIRRAAQALLDRHPNLRTAFLADSDGQSVQVVHGALTVPWTAIDLSELDAEAQQLRLAELMHEDRNRQFDMAAAPLLRLMLIRTAPTHCRLVVTNHHILLDGWSMPLVLRDLLVLYAADGDSSEMPKPQPYHDYLAWLAARDRRAAVEAWTASLDGLDEPTLLRPLDRGRQVTTISEEVCVELGVDVTAQLRTAGRAHSVTVNTMVQVAWGIVLGELTSREDVVFGATVSGRPPEIAGIESMVGLFINTLPVRVVLDRSESLGELLERVQSEQAGLLDHHYLGLTEIQQQVGAAATFDTLTVFESYPVDRAGFSADTDIAGMHVVDITDNGDAAHYPFAVLATAEDQVRLQFKFLADQFARGEVETIADRVVRVLDAMRTDADLPLARLSLLTDTERTRLAPARGRAGRSRRLLPDLLRDAVARDPEHVALVDGDRTLTYRELDEWSNRMARVLIDAGARPETYVALALSRSIESIASMWAVAKTGAAFVPVDPHYPADRIEHMLTDSAAAVGLCRQSDRDRMPGTTTWLAVDEPAVRARCAAASPAAVTDADRRGAIDWAGAAYAIYTSGSTGTPKGVVVTHTGLDNFATELRERYGTGPDSRTLHFSSPSFDASIYEFLLAFGASATMVIVPPTIYGGDELHRLLAEQRVTDAFLTPSVVASVDPDRLPGFTGVCVGGEAVPPELAARWARGRRLYDGYGPTEGTIMANISAPLAADGGVTLGGPIRGVSEVVLDGRLQPVPVGVAGELYFAGVGLARGYHARPALTADRFVANPFGDPGERMYRTGDVARWVVGAGGDLELEYLGRSDFQVKIRGLRIELGEIDAALAAAPGVEFAVTIGRPGPSGDAALVAYVLPEPGRSVDTHELTVRLADRLPGYMVPSAIVQLDEIPLTPIGKLDRSALPEPEFLGSRAEFHAPATVVERAVGAVFAEVLGLDRVDVTDSFFDLGGNSLSATRVVARVNSALDTGIGVRTLFEAPSIRALAARVGDERGHARPRPGLMAQPSSGDRTAPAPLSMAQQRMWFINQFDTGSPAYNVPMVVRLTGRLDLAALQAAVLDVLDRHEALRTRFPDNGSGPVQVVVPADRVGLRLVAREITGAGAEQQLHTDLAELLGTGFDVTEAVPIRGRLYRLPDDDRDEQVHVLALVMHHICADGASMTPLARDVVTAYTARAHGQVPGWSPLPVQYTDFSRWQREVLGSEDDADSLISGQLDHWRRTLAGLPELLALPTDHPRPATQSLRGDIVRFDIDRDVHHRLSVLAREHDATFFMVTHAALAVLLARLSGSEDIAIGTPVAGRGDAALDEMIGMFVNTLVLRTEVDPSAGFGELIAHARETDVSAFSHADLPFERLVDVLDLERSTAHSPLFQVLIEFQNNERPHVELPGLTVDALEPGLVVAKFDLQLTLAERFDAAGAPAGLDAAFTYATDLFDAAGAQAFADRFLRILDAVAADSRGPVGDIELATPDELQAVVADDPGVRAPEATLSDLFDATVARFGDRIAAVCGDERLTYAELDGEANRLARVLIGRGVRPGTLVAVSLPRSLQLVVALLAVIKAGAGYLPVDVSYPRERLEFMLDDARPLCLLTASTETDRLPDTEVPVLLTDSVEFDAELAGHGRGPVTDVDRLGAPTPESVAYVIYTSGSTGRPKGVLVAHRNVLTLFANTAGAYGFDESDVWTMFHSYAFDFSVWELWGPLLHGGRLVVVDYFTARSPERFVELVADEGVTVLNQTPTAFAQFVDAERQSTRTLSLRYIIFGGEALDLGQLSRWYERHPDTDRSSPTLVNMYGITETTVHVTRQPLTREFAESARGSVVGRAIPHLRVRVLDSRLHPVPVLSVGRLGCSGLFPASNLSLI</sequence>
<dbReference type="InterPro" id="IPR020806">
    <property type="entry name" value="PKS_PP-bd"/>
</dbReference>
<evidence type="ECO:0000256" key="1">
    <source>
        <dbReference type="ARBA" id="ARBA00001957"/>
    </source>
</evidence>
<evidence type="ECO:0000256" key="4">
    <source>
        <dbReference type="ARBA" id="ARBA00022737"/>
    </source>
</evidence>
<organism evidence="8 9">
    <name type="scientific">Speluncibacter jeojiensis</name>
    <dbReference type="NCBI Taxonomy" id="2710754"/>
    <lineage>
        <taxon>Bacteria</taxon>
        <taxon>Bacillati</taxon>
        <taxon>Actinomycetota</taxon>
        <taxon>Actinomycetes</taxon>
        <taxon>Mycobacteriales</taxon>
        <taxon>Speluncibacteraceae</taxon>
        <taxon>Speluncibacter</taxon>
    </lineage>
</organism>
<dbReference type="PANTHER" id="PTHR45527:SF1">
    <property type="entry name" value="FATTY ACID SYNTHASE"/>
    <property type="match status" value="1"/>
</dbReference>
<dbReference type="CDD" id="cd19540">
    <property type="entry name" value="LCL_NRPS-like"/>
    <property type="match status" value="1"/>
</dbReference>
<evidence type="ECO:0000313" key="9">
    <source>
        <dbReference type="Proteomes" id="UP001152755"/>
    </source>
</evidence>
<dbReference type="InterPro" id="IPR025110">
    <property type="entry name" value="AMP-bd_C"/>
</dbReference>
<dbReference type="InterPro" id="IPR010060">
    <property type="entry name" value="NRPS_synth"/>
</dbReference>
<keyword evidence="5" id="KW-0045">Antibiotic biosynthesis</keyword>
<dbReference type="InterPro" id="IPR023213">
    <property type="entry name" value="CAT-like_dom_sf"/>
</dbReference>
<name>A0A9X4M5I4_9ACTN</name>
<feature type="region of interest" description="Disordered" evidence="6">
    <location>
        <begin position="1196"/>
        <end position="1216"/>
    </location>
</feature>
<accession>A0A9X4M5I4</accession>
<dbReference type="InterPro" id="IPR036736">
    <property type="entry name" value="ACP-like_sf"/>
</dbReference>
<reference evidence="8" key="1">
    <citation type="submission" date="2022-08" db="EMBL/GenBank/DDBJ databases">
        <title>Genome analysis of Corynebacteriales strain.</title>
        <authorList>
            <person name="Lee S.D."/>
        </authorList>
    </citation>
    <scope>NUCLEOTIDE SEQUENCE</scope>
    <source>
        <strain evidence="8">D3-21</strain>
    </source>
</reference>
<dbReference type="GO" id="GO:0031177">
    <property type="term" value="F:phosphopantetheine binding"/>
    <property type="evidence" value="ECO:0007669"/>
    <property type="project" value="InterPro"/>
</dbReference>
<dbReference type="InterPro" id="IPR006162">
    <property type="entry name" value="Ppantetheine_attach_site"/>
</dbReference>
<keyword evidence="2" id="KW-0596">Phosphopantetheine</keyword>
<dbReference type="Proteomes" id="UP001152755">
    <property type="component" value="Unassembled WGS sequence"/>
</dbReference>
<dbReference type="InterPro" id="IPR009081">
    <property type="entry name" value="PP-bd_ACP"/>
</dbReference>
<dbReference type="SUPFAM" id="SSF56801">
    <property type="entry name" value="Acetyl-CoA synthetase-like"/>
    <property type="match status" value="2"/>
</dbReference>
<dbReference type="GO" id="GO:0017000">
    <property type="term" value="P:antibiotic biosynthetic process"/>
    <property type="evidence" value="ECO:0007669"/>
    <property type="project" value="UniProtKB-KW"/>
</dbReference>
<comment type="cofactor">
    <cofactor evidence="1">
        <name>pantetheine 4'-phosphate</name>
        <dbReference type="ChEBI" id="CHEBI:47942"/>
    </cofactor>
</comment>
<dbReference type="Gene3D" id="3.40.50.12780">
    <property type="entry name" value="N-terminal domain of ligase-like"/>
    <property type="match status" value="1"/>
</dbReference>
<dbReference type="PANTHER" id="PTHR45527">
    <property type="entry name" value="NONRIBOSOMAL PEPTIDE SYNTHETASE"/>
    <property type="match status" value="1"/>
</dbReference>
<dbReference type="Gene3D" id="1.10.1200.10">
    <property type="entry name" value="ACP-like"/>
    <property type="match status" value="1"/>
</dbReference>
<evidence type="ECO:0000313" key="8">
    <source>
        <dbReference type="EMBL" id="MDG3017252.1"/>
    </source>
</evidence>
<dbReference type="InterPro" id="IPR000873">
    <property type="entry name" value="AMP-dep_synth/lig_dom"/>
</dbReference>
<dbReference type="GO" id="GO:0005829">
    <property type="term" value="C:cytosol"/>
    <property type="evidence" value="ECO:0007669"/>
    <property type="project" value="TreeGrafter"/>
</dbReference>
<dbReference type="SMART" id="SM00823">
    <property type="entry name" value="PKS_PP"/>
    <property type="match status" value="1"/>
</dbReference>
<evidence type="ECO:0000256" key="3">
    <source>
        <dbReference type="ARBA" id="ARBA00022553"/>
    </source>
</evidence>
<dbReference type="Pfam" id="PF13193">
    <property type="entry name" value="AMP-binding_C"/>
    <property type="match status" value="1"/>
</dbReference>
<comment type="caution">
    <text evidence="8">The sequence shown here is derived from an EMBL/GenBank/DDBJ whole genome shotgun (WGS) entry which is preliminary data.</text>
</comment>
<dbReference type="GO" id="GO:0043041">
    <property type="term" value="P:amino acid activation for nonribosomal peptide biosynthetic process"/>
    <property type="evidence" value="ECO:0007669"/>
    <property type="project" value="TreeGrafter"/>
</dbReference>
<evidence type="ECO:0000256" key="5">
    <source>
        <dbReference type="ARBA" id="ARBA00023194"/>
    </source>
</evidence>